<sequence length="243" mass="25813">MPSLRRTISSPSVRSSPYPALSSAVSGVAGTRGSGHRRSSGSETSTRRVLADIEWWRVADGQRDLDADREPEDRNRDQTLESPVSPGLALEDLLGSVGLLRVGMGAEHSAVTPLVVGSQESSQAPPTHEFAALSISPQTPLRRNREVSTGSLDSTPEAAELASFDGLRLSIPDVEEGFQEAAIPAFPVLLRDAGASCTGATAPLFALRAHSFTDFMSFKNDTASHYADFTVSPLSSAPPHLFN</sequence>
<dbReference type="EMBL" id="BRPK01000002">
    <property type="protein sequence ID" value="GLB34646.1"/>
    <property type="molecule type" value="Genomic_DNA"/>
</dbReference>
<protein>
    <submittedName>
        <fullName evidence="2">Uncharacterized protein</fullName>
    </submittedName>
</protein>
<gene>
    <name evidence="2" type="ORF">LshimejAT787_0202110</name>
</gene>
<feature type="compositionally biased region" description="Polar residues" evidence="1">
    <location>
        <begin position="1"/>
        <end position="15"/>
    </location>
</feature>
<reference evidence="2" key="1">
    <citation type="submission" date="2022-07" db="EMBL/GenBank/DDBJ databases">
        <title>The genome of Lyophyllum shimeji provides insight into the initial evolution of ectomycorrhizal fungal genome.</title>
        <authorList>
            <person name="Kobayashi Y."/>
            <person name="Shibata T."/>
            <person name="Hirakawa H."/>
            <person name="Shigenobu S."/>
            <person name="Nishiyama T."/>
            <person name="Yamada A."/>
            <person name="Hasebe M."/>
            <person name="Kawaguchi M."/>
        </authorList>
    </citation>
    <scope>NUCLEOTIDE SEQUENCE</scope>
    <source>
        <strain evidence="2">AT787</strain>
    </source>
</reference>
<name>A0A9P3UKR9_LYOSH</name>
<keyword evidence="3" id="KW-1185">Reference proteome</keyword>
<proteinExistence type="predicted"/>
<evidence type="ECO:0000313" key="2">
    <source>
        <dbReference type="EMBL" id="GLB34646.1"/>
    </source>
</evidence>
<evidence type="ECO:0000256" key="1">
    <source>
        <dbReference type="SAM" id="MobiDB-lite"/>
    </source>
</evidence>
<organism evidence="2 3">
    <name type="scientific">Lyophyllum shimeji</name>
    <name type="common">Hon-shimeji</name>
    <name type="synonym">Tricholoma shimeji</name>
    <dbReference type="NCBI Taxonomy" id="47721"/>
    <lineage>
        <taxon>Eukaryota</taxon>
        <taxon>Fungi</taxon>
        <taxon>Dikarya</taxon>
        <taxon>Basidiomycota</taxon>
        <taxon>Agaricomycotina</taxon>
        <taxon>Agaricomycetes</taxon>
        <taxon>Agaricomycetidae</taxon>
        <taxon>Agaricales</taxon>
        <taxon>Tricholomatineae</taxon>
        <taxon>Lyophyllaceae</taxon>
        <taxon>Lyophyllum</taxon>
    </lineage>
</organism>
<feature type="compositionally biased region" description="Basic and acidic residues" evidence="1">
    <location>
        <begin position="64"/>
        <end position="79"/>
    </location>
</feature>
<comment type="caution">
    <text evidence="2">The sequence shown here is derived from an EMBL/GenBank/DDBJ whole genome shotgun (WGS) entry which is preliminary data.</text>
</comment>
<evidence type="ECO:0000313" key="3">
    <source>
        <dbReference type="Proteomes" id="UP001063166"/>
    </source>
</evidence>
<dbReference type="AlphaFoldDB" id="A0A9P3UKR9"/>
<dbReference type="OrthoDB" id="3236040at2759"/>
<accession>A0A9P3UKR9</accession>
<feature type="region of interest" description="Disordered" evidence="1">
    <location>
        <begin position="1"/>
        <end position="47"/>
    </location>
</feature>
<dbReference type="Proteomes" id="UP001063166">
    <property type="component" value="Unassembled WGS sequence"/>
</dbReference>
<feature type="region of interest" description="Disordered" evidence="1">
    <location>
        <begin position="64"/>
        <end position="84"/>
    </location>
</feature>